<name>A0A7G5GYW1_9BACT</name>
<dbReference type="EMBL" id="CP059732">
    <property type="protein sequence ID" value="QMW04053.1"/>
    <property type="molecule type" value="Genomic_DNA"/>
</dbReference>
<dbReference type="Proteomes" id="UP000515369">
    <property type="component" value="Chromosome"/>
</dbReference>
<dbReference type="AlphaFoldDB" id="A0A7G5GYW1"/>
<accession>A0A7G5GYW1</accession>
<evidence type="ECO:0000313" key="1">
    <source>
        <dbReference type="EMBL" id="QMW04053.1"/>
    </source>
</evidence>
<keyword evidence="2" id="KW-1185">Reference proteome</keyword>
<dbReference type="KEGG" id="sfol:H3H32_03600"/>
<reference evidence="1 2" key="1">
    <citation type="submission" date="2020-07" db="EMBL/GenBank/DDBJ databases">
        <title>Spirosoma foliorum sp. nov., isolated from the leaves on the Nejang mountain Korea, Republic of.</title>
        <authorList>
            <person name="Ho H."/>
            <person name="Lee Y.-J."/>
            <person name="Nurcahyanto D.-A."/>
            <person name="Kim S.-G."/>
        </authorList>
    </citation>
    <scope>NUCLEOTIDE SEQUENCE [LARGE SCALE GENOMIC DNA]</scope>
    <source>
        <strain evidence="1 2">PL0136</strain>
    </source>
</reference>
<organism evidence="1 2">
    <name type="scientific">Spirosoma foliorum</name>
    <dbReference type="NCBI Taxonomy" id="2710596"/>
    <lineage>
        <taxon>Bacteria</taxon>
        <taxon>Pseudomonadati</taxon>
        <taxon>Bacteroidota</taxon>
        <taxon>Cytophagia</taxon>
        <taxon>Cytophagales</taxon>
        <taxon>Cytophagaceae</taxon>
        <taxon>Spirosoma</taxon>
    </lineage>
</organism>
<protein>
    <submittedName>
        <fullName evidence="1">Uncharacterized protein</fullName>
    </submittedName>
</protein>
<dbReference type="RefSeq" id="WP_182461309.1">
    <property type="nucleotide sequence ID" value="NZ_CP059732.1"/>
</dbReference>
<evidence type="ECO:0000313" key="2">
    <source>
        <dbReference type="Proteomes" id="UP000515369"/>
    </source>
</evidence>
<sequence length="77" mass="8289">MAKARVTPALEAITNALQPTGKLTGCIQAGFQKAIITSAQGIAMREHILATVELCQSQAKELEKLRAQLLEKSQLTI</sequence>
<proteinExistence type="predicted"/>
<gene>
    <name evidence="1" type="ORF">H3H32_03600</name>
</gene>